<organism evidence="4 5">
    <name type="scientific">Thelonectria olida</name>
    <dbReference type="NCBI Taxonomy" id="1576542"/>
    <lineage>
        <taxon>Eukaryota</taxon>
        <taxon>Fungi</taxon>
        <taxon>Dikarya</taxon>
        <taxon>Ascomycota</taxon>
        <taxon>Pezizomycotina</taxon>
        <taxon>Sordariomycetes</taxon>
        <taxon>Hypocreomycetidae</taxon>
        <taxon>Hypocreales</taxon>
        <taxon>Nectriaceae</taxon>
        <taxon>Thelonectria</taxon>
    </lineage>
</organism>
<sequence>MASIRQLHFHSLATAFITLVLSLSLPLPVSAADDSCSNALSVSYDEPVAADGWSYRLVAKDLERPRGILFDTEGALLVIDSGVGIVHLQLEDNGGTCLHVKEKKTLVKNEDLNHGIALSEDGRTLYASTVNDVFAWSYDADDASVSTSSVRTLVTNMTNDGHVSRTLLLSSKHPDYLLVSRGSEGNDDIAAIDRSSGHSQLRAFNISAVDGDDDEGEKKTPHDFGDGKLLGWGLRNSVGVAEHPTTGGIWSVENSVDNLRRHGEDIHENNPGEELNFHGYLNGSSEHQGGNYGYPVCYTIWSTKNFPDLGDLETGDQFPADQDEDSDLITIQDDDQCNTEYVPPELAFQAHTAPLDIKFDANGTRAFVSFHGSWNRDDPVGYAVSSIAFKDGRPVKASDSMDAATPILSNPDLSNCPNDCFRPVGLAWDSKGRLWFSSDSTGEIFVLRQDSTESNETSNDAPSESGGDDDSAASQFFPPRSGAILVTIAALVMGFFLA</sequence>
<keyword evidence="5" id="KW-1185">Reference proteome</keyword>
<comment type="caution">
    <text evidence="4">The sequence shown here is derived from an EMBL/GenBank/DDBJ whole genome shotgun (WGS) entry which is preliminary data.</text>
</comment>
<feature type="signal peptide" evidence="2">
    <location>
        <begin position="1"/>
        <end position="31"/>
    </location>
</feature>
<dbReference type="EMBL" id="JAGPYM010000001">
    <property type="protein sequence ID" value="KAH6900575.1"/>
    <property type="molecule type" value="Genomic_DNA"/>
</dbReference>
<dbReference type="OrthoDB" id="507128at2759"/>
<dbReference type="Proteomes" id="UP000777438">
    <property type="component" value="Unassembled WGS sequence"/>
</dbReference>
<evidence type="ECO:0000256" key="2">
    <source>
        <dbReference type="SAM" id="SignalP"/>
    </source>
</evidence>
<evidence type="ECO:0000313" key="5">
    <source>
        <dbReference type="Proteomes" id="UP000777438"/>
    </source>
</evidence>
<feature type="chain" id="PRO_5040150606" description="Pyrroloquinoline quinone-dependent pyranose dehydrogenase beta-propeller domain-containing protein" evidence="2">
    <location>
        <begin position="32"/>
        <end position="498"/>
    </location>
</feature>
<dbReference type="InterPro" id="IPR011042">
    <property type="entry name" value="6-blade_b-propeller_TolB-like"/>
</dbReference>
<evidence type="ECO:0000256" key="1">
    <source>
        <dbReference type="SAM" id="MobiDB-lite"/>
    </source>
</evidence>
<evidence type="ECO:0000259" key="3">
    <source>
        <dbReference type="Pfam" id="PF22807"/>
    </source>
</evidence>
<dbReference type="InterPro" id="IPR011041">
    <property type="entry name" value="Quinoprot_gluc/sorb_DH_b-prop"/>
</dbReference>
<dbReference type="SUPFAM" id="SSF50952">
    <property type="entry name" value="Soluble quinoprotein glucose dehydrogenase"/>
    <property type="match status" value="1"/>
</dbReference>
<feature type="domain" description="Pyrroloquinoline quinone-dependent pyranose dehydrogenase beta-propeller" evidence="3">
    <location>
        <begin position="47"/>
        <end position="449"/>
    </location>
</feature>
<feature type="region of interest" description="Disordered" evidence="1">
    <location>
        <begin position="448"/>
        <end position="473"/>
    </location>
</feature>
<dbReference type="InterPro" id="IPR054539">
    <property type="entry name" value="Beta-prop_PDH"/>
</dbReference>
<keyword evidence="2" id="KW-0732">Signal</keyword>
<accession>A0A9P9AX98</accession>
<reference evidence="4 5" key="1">
    <citation type="journal article" date="2021" name="Nat. Commun.">
        <title>Genetic determinants of endophytism in the Arabidopsis root mycobiome.</title>
        <authorList>
            <person name="Mesny F."/>
            <person name="Miyauchi S."/>
            <person name="Thiergart T."/>
            <person name="Pickel B."/>
            <person name="Atanasova L."/>
            <person name="Karlsson M."/>
            <person name="Huettel B."/>
            <person name="Barry K.W."/>
            <person name="Haridas S."/>
            <person name="Chen C."/>
            <person name="Bauer D."/>
            <person name="Andreopoulos W."/>
            <person name="Pangilinan J."/>
            <person name="LaButti K."/>
            <person name="Riley R."/>
            <person name="Lipzen A."/>
            <person name="Clum A."/>
            <person name="Drula E."/>
            <person name="Henrissat B."/>
            <person name="Kohler A."/>
            <person name="Grigoriev I.V."/>
            <person name="Martin F.M."/>
            <person name="Hacquard S."/>
        </authorList>
    </citation>
    <scope>NUCLEOTIDE SEQUENCE [LARGE SCALE GENOMIC DNA]</scope>
    <source>
        <strain evidence="4 5">MPI-CAGE-CH-0241</strain>
    </source>
</reference>
<dbReference type="Gene3D" id="2.120.10.30">
    <property type="entry name" value="TolB, C-terminal domain"/>
    <property type="match status" value="1"/>
</dbReference>
<protein>
    <recommendedName>
        <fullName evidence="3">Pyrroloquinoline quinone-dependent pyranose dehydrogenase beta-propeller domain-containing protein</fullName>
    </recommendedName>
</protein>
<gene>
    <name evidence="4" type="ORF">B0T10DRAFT_471072</name>
</gene>
<dbReference type="AlphaFoldDB" id="A0A9P9AX98"/>
<dbReference type="Pfam" id="PF22807">
    <property type="entry name" value="TrAA12"/>
    <property type="match status" value="1"/>
</dbReference>
<proteinExistence type="predicted"/>
<evidence type="ECO:0000313" key="4">
    <source>
        <dbReference type="EMBL" id="KAH6900575.1"/>
    </source>
</evidence>
<name>A0A9P9AX98_9HYPO</name>